<dbReference type="SUPFAM" id="SSF53067">
    <property type="entry name" value="Actin-like ATPase domain"/>
    <property type="match status" value="1"/>
</dbReference>
<gene>
    <name evidence="1" type="ORF">UBAL3_80290006</name>
</gene>
<protein>
    <recommendedName>
        <fullName evidence="3">General secretion pathway protein L</fullName>
    </recommendedName>
</protein>
<dbReference type="Proteomes" id="UP000009374">
    <property type="component" value="Unassembled WGS sequence"/>
</dbReference>
<evidence type="ECO:0008006" key="3">
    <source>
        <dbReference type="Google" id="ProtNLM"/>
    </source>
</evidence>
<dbReference type="EMBL" id="GG693868">
    <property type="protein sequence ID" value="EES53133.1"/>
    <property type="molecule type" value="Genomic_DNA"/>
</dbReference>
<proteinExistence type="predicted"/>
<dbReference type="Gene3D" id="3.30.420.380">
    <property type="match status" value="1"/>
</dbReference>
<evidence type="ECO:0000313" key="1">
    <source>
        <dbReference type="EMBL" id="EES53133.1"/>
    </source>
</evidence>
<accession>C6HW28</accession>
<sequence length="468" mass="50713">MASRSLTDRARNLRHLLSPGRFLGGRLTPGRLHLGLFSPSGRHGTSAEAVLPLSGEDWEEALLGLGLPREERPRIPFLLFWPDERTLTATAGLPPTVTSAEREAVAGAEVESLLPWPLEETLFSLLPQKGNPSRLLLWAASQEEVARLLTRIEESGLSPRWILPESLRLEISAPLPVGPERQTAGMIHVEESRAVCQIREGGPGGSDIVAVSACRIPPGSTPLDRDRRILDLLLSLAATDLSLPPRFAIDSPVLPESPLAPLVAQVPPVTRPLGEAAYRVLSGYSGEELASLTFRKGPLAWQGDRAEIRKGIRSLALLSLVLAGVLVADGSAHLSRMNHRVERAREALDREARMALPGHAIVMPVEQLTQEKAALDRQRHLLSRGADIIGLMKAITAAPPPGVKVELVSLSISRRFVTLSGKTGSFRNVDAFKSSLAATGLIRDISIQSAGLDIDRKTVTFRMRGRHD</sequence>
<name>C6HW28_9BACT</name>
<evidence type="ECO:0000313" key="2">
    <source>
        <dbReference type="Proteomes" id="UP000009374"/>
    </source>
</evidence>
<dbReference type="AlphaFoldDB" id="C6HW28"/>
<organism evidence="1 2">
    <name type="scientific">Leptospirillum ferrodiazotrophum</name>
    <dbReference type="NCBI Taxonomy" id="412449"/>
    <lineage>
        <taxon>Bacteria</taxon>
        <taxon>Pseudomonadati</taxon>
        <taxon>Nitrospirota</taxon>
        <taxon>Nitrospiria</taxon>
        <taxon>Nitrospirales</taxon>
        <taxon>Nitrospiraceae</taxon>
        <taxon>Leptospirillum</taxon>
    </lineage>
</organism>
<keyword evidence="2" id="KW-1185">Reference proteome</keyword>
<dbReference type="InterPro" id="IPR043129">
    <property type="entry name" value="ATPase_NBD"/>
</dbReference>
<reference evidence="1 2" key="1">
    <citation type="journal article" date="2009" name="Appl. Environ. Microbiol.">
        <title>Community genomic and proteomic analyses of chemoautotrophic iron-oxidizing "Leptospirillum rubarum" (Group II) and "Leptospirillum ferrodiazotrophum" (Group III) bacteria in acid mine drainage biofilms.</title>
        <authorList>
            <person name="Goltsman D.S."/>
            <person name="Denef V.J."/>
            <person name="Singer S.W."/>
            <person name="VerBerkmoes N.C."/>
            <person name="Lefsrud M."/>
            <person name="Mueller R.S."/>
            <person name="Dick G.J."/>
            <person name="Sun C.L."/>
            <person name="Wheeler K.E."/>
            <person name="Zemla A."/>
            <person name="Baker B.J."/>
            <person name="Hauser L."/>
            <person name="Land M."/>
            <person name="Shah M.B."/>
            <person name="Thelen M.P."/>
            <person name="Hettich R.L."/>
            <person name="Banfield J.F."/>
        </authorList>
    </citation>
    <scope>NUCLEOTIDE SEQUENCE [LARGE SCALE GENOMIC DNA]</scope>
</reference>